<evidence type="ECO:0000256" key="1">
    <source>
        <dbReference type="SAM" id="MobiDB-lite"/>
    </source>
</evidence>
<feature type="region of interest" description="Disordered" evidence="1">
    <location>
        <begin position="102"/>
        <end position="135"/>
    </location>
</feature>
<sequence length="135" mass="14361">MLPGREPDQSDHPARRANPERLAPGDRRAAATVADGREPAAEYHHCPECAGERRFERPECLDGHGSDCPELACVHCGTAILVAPLTQLGAGPDDEAWWPRLVRQAAPGREPDASSRGGSPARSLASAGRAPRSRA</sequence>
<comment type="caution">
    <text evidence="2">The sequence shown here is derived from an EMBL/GenBank/DDBJ whole genome shotgun (WGS) entry which is preliminary data.</text>
</comment>
<protein>
    <submittedName>
        <fullName evidence="2">Uncharacterized protein</fullName>
    </submittedName>
</protein>
<dbReference type="OrthoDB" id="3831322at2"/>
<keyword evidence="3" id="KW-1185">Reference proteome</keyword>
<organism evidence="2 3">
    <name type="scientific">Pseudofrankia asymbiotica</name>
    <dbReference type="NCBI Taxonomy" id="1834516"/>
    <lineage>
        <taxon>Bacteria</taxon>
        <taxon>Bacillati</taxon>
        <taxon>Actinomycetota</taxon>
        <taxon>Actinomycetes</taxon>
        <taxon>Frankiales</taxon>
        <taxon>Frankiaceae</taxon>
        <taxon>Pseudofrankia</taxon>
    </lineage>
</organism>
<evidence type="ECO:0000313" key="2">
    <source>
        <dbReference type="EMBL" id="ONH30429.1"/>
    </source>
</evidence>
<accession>A0A1V2IC20</accession>
<evidence type="ECO:0000313" key="3">
    <source>
        <dbReference type="Proteomes" id="UP000188929"/>
    </source>
</evidence>
<gene>
    <name evidence="2" type="ORF">BL253_13905</name>
</gene>
<reference evidence="3" key="1">
    <citation type="submission" date="2016-10" db="EMBL/GenBank/DDBJ databases">
        <title>Frankia sp. NRRL B-16386 Genome sequencing.</title>
        <authorList>
            <person name="Ghodhbane-Gtari F."/>
            <person name="Swanson E."/>
            <person name="Gueddou A."/>
            <person name="Hezbri K."/>
            <person name="Ktari K."/>
            <person name="Nouioui I."/>
            <person name="Morris K."/>
            <person name="Simpson S."/>
            <person name="Abebe-Akele F."/>
            <person name="Thomas K."/>
            <person name="Gtari M."/>
            <person name="Tisa L.S."/>
        </authorList>
    </citation>
    <scope>NUCLEOTIDE SEQUENCE [LARGE SCALE GENOMIC DNA]</scope>
    <source>
        <strain evidence="3">NRRL B-16386</strain>
    </source>
</reference>
<dbReference type="STRING" id="1834516.BL253_13905"/>
<feature type="region of interest" description="Disordered" evidence="1">
    <location>
        <begin position="1"/>
        <end position="43"/>
    </location>
</feature>
<proteinExistence type="predicted"/>
<dbReference type="AlphaFoldDB" id="A0A1V2IC20"/>
<dbReference type="RefSeq" id="WP_076817106.1">
    <property type="nucleotide sequence ID" value="NZ_MOMC01000026.1"/>
</dbReference>
<dbReference type="EMBL" id="MOMC01000026">
    <property type="protein sequence ID" value="ONH30429.1"/>
    <property type="molecule type" value="Genomic_DNA"/>
</dbReference>
<dbReference type="Proteomes" id="UP000188929">
    <property type="component" value="Unassembled WGS sequence"/>
</dbReference>
<name>A0A1V2IC20_9ACTN</name>